<dbReference type="CTD" id="10113"/>
<feature type="compositionally biased region" description="Basic and acidic residues" evidence="14">
    <location>
        <begin position="330"/>
        <end position="344"/>
    </location>
</feature>
<dbReference type="SUPFAM" id="SSF50998">
    <property type="entry name" value="Quinoprotein alcohol dehydrogenase-like"/>
    <property type="match status" value="1"/>
</dbReference>
<dbReference type="GO" id="GO:0051726">
    <property type="term" value="P:regulation of cell cycle"/>
    <property type="evidence" value="ECO:0007669"/>
    <property type="project" value="UniProtKB-KW"/>
</dbReference>
<evidence type="ECO:0000256" key="3">
    <source>
        <dbReference type="ARBA" id="ARBA00022723"/>
    </source>
</evidence>
<evidence type="ECO:0000313" key="17">
    <source>
        <dbReference type="RefSeq" id="XP_044774636.1"/>
    </source>
</evidence>
<evidence type="ECO:0000256" key="9">
    <source>
        <dbReference type="ARBA" id="ARBA00023306"/>
    </source>
</evidence>
<dbReference type="Proteomes" id="UP000248481">
    <property type="component" value="Chromosome 10"/>
</dbReference>
<keyword evidence="6" id="KW-0338">Growth arrest</keyword>
<dbReference type="Gene3D" id="2.130.10.10">
    <property type="entry name" value="YVTN repeat-like/Quinoprotein amine dehydrogenase"/>
    <property type="match status" value="1"/>
</dbReference>
<dbReference type="GO" id="GO:0005509">
    <property type="term" value="F:calcium ion binding"/>
    <property type="evidence" value="ECO:0007669"/>
    <property type="project" value="InterPro"/>
</dbReference>
<dbReference type="AlphaFoldDB" id="A0A8M1MLB2"/>
<protein>
    <recommendedName>
        <fullName evidence="11">Cell growth regulator with EF hand domain protein 1</fullName>
    </recommendedName>
    <alternativeName>
        <fullName evidence="13">Cell growth regulatory gene 11 protein</fullName>
    </alternativeName>
    <alternativeName>
        <fullName evidence="12">Hydrophobestin</fullName>
    </alternativeName>
</protein>
<reference evidence="17" key="1">
    <citation type="submission" date="2025-08" db="UniProtKB">
        <authorList>
            <consortium name="RefSeq"/>
        </authorList>
    </citation>
    <scope>IDENTIFICATION</scope>
    <source>
        <tissue evidence="17">Blood</tissue>
    </source>
</reference>
<dbReference type="GO" id="GO:0007155">
    <property type="term" value="P:cell adhesion"/>
    <property type="evidence" value="ECO:0007669"/>
    <property type="project" value="UniProtKB-KW"/>
</dbReference>
<dbReference type="InterPro" id="IPR015943">
    <property type="entry name" value="WD40/YVTN_repeat-like_dom_sf"/>
</dbReference>
<keyword evidence="4" id="KW-0732">Signal</keyword>
<evidence type="ECO:0000256" key="5">
    <source>
        <dbReference type="ARBA" id="ARBA00022737"/>
    </source>
</evidence>
<comment type="subcellular location">
    <subcellularLocation>
        <location evidence="1">Secreted</location>
    </subcellularLocation>
</comment>
<keyword evidence="7" id="KW-0106">Calcium</keyword>
<evidence type="ECO:0000256" key="14">
    <source>
        <dbReference type="SAM" id="MobiDB-lite"/>
    </source>
</evidence>
<gene>
    <name evidence="17" type="primary">PREB</name>
</gene>
<evidence type="ECO:0000256" key="7">
    <source>
        <dbReference type="ARBA" id="ARBA00022837"/>
    </source>
</evidence>
<evidence type="ECO:0000256" key="10">
    <source>
        <dbReference type="ARBA" id="ARBA00058165"/>
    </source>
</evidence>
<proteinExistence type="predicted"/>
<comment type="function">
    <text evidence="10">Mediates cell-cell adhesion in a calcium-dependent manner. Able to inhibit growth in several cell lines.</text>
</comment>
<keyword evidence="5" id="KW-0677">Repeat</keyword>
<evidence type="ECO:0000256" key="13">
    <source>
        <dbReference type="ARBA" id="ARBA00080394"/>
    </source>
</evidence>
<keyword evidence="16" id="KW-1185">Reference proteome</keyword>
<dbReference type="RefSeq" id="XP_044774636.1">
    <property type="nucleotide sequence ID" value="XM_044918701.1"/>
</dbReference>
<organism evidence="16 17">
    <name type="scientific">Neomonachus schauinslandi</name>
    <name type="common">Hawaiian monk seal</name>
    <name type="synonym">Monachus schauinslandi</name>
    <dbReference type="NCBI Taxonomy" id="29088"/>
    <lineage>
        <taxon>Eukaryota</taxon>
        <taxon>Metazoa</taxon>
        <taxon>Chordata</taxon>
        <taxon>Craniata</taxon>
        <taxon>Vertebrata</taxon>
        <taxon>Euteleostomi</taxon>
        <taxon>Mammalia</taxon>
        <taxon>Eutheria</taxon>
        <taxon>Laurasiatheria</taxon>
        <taxon>Carnivora</taxon>
        <taxon>Caniformia</taxon>
        <taxon>Pinnipedia</taxon>
        <taxon>Phocidae</taxon>
        <taxon>Monachinae</taxon>
        <taxon>Monachini</taxon>
        <taxon>Neomonachus</taxon>
    </lineage>
</organism>
<evidence type="ECO:0000313" key="16">
    <source>
        <dbReference type="Proteomes" id="UP000248481"/>
    </source>
</evidence>
<dbReference type="PANTHER" id="PTHR23104">
    <property type="entry name" value="MULTIPLE COAGULATION FACTOR DEFICIENCY PROTEIN 2 NEURAL STEM CELL DERIVED NEURONAL SURVIVAL PROTEIN"/>
    <property type="match status" value="1"/>
</dbReference>
<evidence type="ECO:0000256" key="6">
    <source>
        <dbReference type="ARBA" id="ARBA00022810"/>
    </source>
</evidence>
<name>A0A8M1MLB2_NEOSC</name>
<evidence type="ECO:0000256" key="11">
    <source>
        <dbReference type="ARBA" id="ARBA00070443"/>
    </source>
</evidence>
<dbReference type="SUPFAM" id="SSF47473">
    <property type="entry name" value="EF-hand"/>
    <property type="match status" value="1"/>
</dbReference>
<feature type="compositionally biased region" description="Basic and acidic residues" evidence="14">
    <location>
        <begin position="294"/>
        <end position="304"/>
    </location>
</feature>
<feature type="compositionally biased region" description="Basic and acidic residues" evidence="14">
    <location>
        <begin position="375"/>
        <end position="390"/>
    </location>
</feature>
<accession>A0A8M1MLB2</accession>
<dbReference type="FunFam" id="1.10.238.10:FF:000184">
    <property type="entry name" value="cell growth regulator with EF hand domain protein 1"/>
    <property type="match status" value="1"/>
</dbReference>
<feature type="domain" description="EF-hand" evidence="15">
    <location>
        <begin position="217"/>
        <end position="252"/>
    </location>
</feature>
<dbReference type="GeneID" id="110587261"/>
<keyword evidence="2" id="KW-0964">Secreted</keyword>
<keyword evidence="8" id="KW-0130">Cell adhesion</keyword>
<dbReference type="InterPro" id="IPR052110">
    <property type="entry name" value="MCFD2-like"/>
</dbReference>
<evidence type="ECO:0000256" key="12">
    <source>
        <dbReference type="ARBA" id="ARBA00079266"/>
    </source>
</evidence>
<sequence>MATFVSGRFGQVPDQPTGLRLFTVQIPHKRLRQPPPCYLTAWDGSTFLPLRTKSCGHEVISCLSVSESGTFLGLGTVTGSVAIYIAFSLQRLYYVKEAHGIVVTDVAFLPERGRGPELLGFHETALFSVAVDSRCQLHLLPSRIPVPARMLLPLAMRMLVLLPLSQAAPKDGTVSLDTEVQQLPLSNPFQPGQEQLRLLQNYLQGLERMEKEPEHMSREQVLLYLFALHDYDQSGQLDGLELLSMLTAALAPGAADFPIANPVILVVDKVLETQDLNGDGLMTPAELINFPGEAPRHTEPKEPPEPQDVGRQSPLAKSPSRQELQGALGPREDGAQVEATRESLEPVQEAGGQAEAEREARGPRAEAAGQEEASDAGKDAEKHHPGETLESKNTQNEFEVHVIQLENDEI</sequence>
<dbReference type="Gene3D" id="1.10.238.10">
    <property type="entry name" value="EF-hand"/>
    <property type="match status" value="1"/>
</dbReference>
<dbReference type="PROSITE" id="PS00018">
    <property type="entry name" value="EF_HAND_1"/>
    <property type="match status" value="2"/>
</dbReference>
<evidence type="ECO:0000256" key="1">
    <source>
        <dbReference type="ARBA" id="ARBA00004613"/>
    </source>
</evidence>
<feature type="region of interest" description="Disordered" evidence="14">
    <location>
        <begin position="282"/>
        <end position="410"/>
    </location>
</feature>
<feature type="compositionally biased region" description="Basic and acidic residues" evidence="14">
    <location>
        <begin position="355"/>
        <end position="364"/>
    </location>
</feature>
<keyword evidence="9" id="KW-0131">Cell cycle</keyword>
<dbReference type="InterPro" id="IPR011047">
    <property type="entry name" value="Quinoprotein_ADH-like_sf"/>
</dbReference>
<evidence type="ECO:0000256" key="8">
    <source>
        <dbReference type="ARBA" id="ARBA00022889"/>
    </source>
</evidence>
<evidence type="ECO:0000259" key="15">
    <source>
        <dbReference type="PROSITE" id="PS50222"/>
    </source>
</evidence>
<evidence type="ECO:0000256" key="4">
    <source>
        <dbReference type="ARBA" id="ARBA00022729"/>
    </source>
</evidence>
<dbReference type="GO" id="GO:0005576">
    <property type="term" value="C:extracellular region"/>
    <property type="evidence" value="ECO:0007669"/>
    <property type="project" value="UniProtKB-SubCell"/>
</dbReference>
<dbReference type="InterPro" id="IPR011992">
    <property type="entry name" value="EF-hand-dom_pair"/>
</dbReference>
<dbReference type="PROSITE" id="PS50222">
    <property type="entry name" value="EF_HAND_2"/>
    <property type="match status" value="1"/>
</dbReference>
<dbReference type="PANTHER" id="PTHR23104:SF15">
    <property type="entry name" value="CELL GROWTH REGULATOR WITH EF HAND DOMAIN PROTEIN 1"/>
    <property type="match status" value="1"/>
</dbReference>
<dbReference type="InterPro" id="IPR002048">
    <property type="entry name" value="EF_hand_dom"/>
</dbReference>
<dbReference type="InterPro" id="IPR018247">
    <property type="entry name" value="EF_Hand_1_Ca_BS"/>
</dbReference>
<keyword evidence="3" id="KW-0479">Metal-binding</keyword>
<evidence type="ECO:0000256" key="2">
    <source>
        <dbReference type="ARBA" id="ARBA00022525"/>
    </source>
</evidence>